<dbReference type="EMBL" id="JAUEDM010000003">
    <property type="protein sequence ID" value="KAK3321669.1"/>
    <property type="molecule type" value="Genomic_DNA"/>
</dbReference>
<dbReference type="InterPro" id="IPR017853">
    <property type="entry name" value="GH"/>
</dbReference>
<dbReference type="PANTHER" id="PTHR16631">
    <property type="entry name" value="GLUCAN 1,3-BETA-GLUCOSIDASE"/>
    <property type="match status" value="1"/>
</dbReference>
<dbReference type="Gene3D" id="3.20.20.80">
    <property type="entry name" value="Glycosidases"/>
    <property type="match status" value="1"/>
</dbReference>
<keyword evidence="4" id="KW-0732">Signal</keyword>
<dbReference type="InterPro" id="IPR050732">
    <property type="entry name" value="Beta-glucan_modifiers"/>
</dbReference>
<dbReference type="GO" id="GO:0009986">
    <property type="term" value="C:cell surface"/>
    <property type="evidence" value="ECO:0007669"/>
    <property type="project" value="TreeGrafter"/>
</dbReference>
<reference evidence="5" key="2">
    <citation type="submission" date="2023-06" db="EMBL/GenBank/DDBJ databases">
        <authorList>
            <consortium name="Lawrence Berkeley National Laboratory"/>
            <person name="Haridas S."/>
            <person name="Hensen N."/>
            <person name="Bonometti L."/>
            <person name="Westerberg I."/>
            <person name="Brannstrom I.O."/>
            <person name="Guillou S."/>
            <person name="Cros-Aarteil S."/>
            <person name="Calhoun S."/>
            <person name="Kuo A."/>
            <person name="Mondo S."/>
            <person name="Pangilinan J."/>
            <person name="Riley R."/>
            <person name="Labutti K."/>
            <person name="Andreopoulos B."/>
            <person name="Lipzen A."/>
            <person name="Chen C."/>
            <person name="Yanf M."/>
            <person name="Daum C."/>
            <person name="Ng V."/>
            <person name="Clum A."/>
            <person name="Steindorff A."/>
            <person name="Ohm R."/>
            <person name="Martin F."/>
            <person name="Silar P."/>
            <person name="Natvig D."/>
            <person name="Lalanne C."/>
            <person name="Gautier V."/>
            <person name="Ament-Velasquez S.L."/>
            <person name="Kruys A."/>
            <person name="Hutchinson M.I."/>
            <person name="Powell A.J."/>
            <person name="Barry K."/>
            <person name="Miller A.N."/>
            <person name="Grigoriev I.V."/>
            <person name="Debuchy R."/>
            <person name="Gladieux P."/>
            <person name="Thoren M.H."/>
            <person name="Johannesson H."/>
        </authorList>
    </citation>
    <scope>NUCLEOTIDE SEQUENCE</scope>
    <source>
        <strain evidence="5">CBS 118394</strain>
    </source>
</reference>
<reference evidence="5" key="1">
    <citation type="journal article" date="2023" name="Mol. Phylogenet. Evol.">
        <title>Genome-scale phylogeny and comparative genomics of the fungal order Sordariales.</title>
        <authorList>
            <person name="Hensen N."/>
            <person name="Bonometti L."/>
            <person name="Westerberg I."/>
            <person name="Brannstrom I.O."/>
            <person name="Guillou S."/>
            <person name="Cros-Aarteil S."/>
            <person name="Calhoun S."/>
            <person name="Haridas S."/>
            <person name="Kuo A."/>
            <person name="Mondo S."/>
            <person name="Pangilinan J."/>
            <person name="Riley R."/>
            <person name="LaButti K."/>
            <person name="Andreopoulos B."/>
            <person name="Lipzen A."/>
            <person name="Chen C."/>
            <person name="Yan M."/>
            <person name="Daum C."/>
            <person name="Ng V."/>
            <person name="Clum A."/>
            <person name="Steindorff A."/>
            <person name="Ohm R.A."/>
            <person name="Martin F."/>
            <person name="Silar P."/>
            <person name="Natvig D.O."/>
            <person name="Lalanne C."/>
            <person name="Gautier V."/>
            <person name="Ament-Velasquez S.L."/>
            <person name="Kruys A."/>
            <person name="Hutchinson M.I."/>
            <person name="Powell A.J."/>
            <person name="Barry K."/>
            <person name="Miller A.N."/>
            <person name="Grigoriev I.V."/>
            <person name="Debuchy R."/>
            <person name="Gladieux P."/>
            <person name="Hiltunen Thoren M."/>
            <person name="Johannesson H."/>
        </authorList>
    </citation>
    <scope>NUCLEOTIDE SEQUENCE</scope>
    <source>
        <strain evidence="5">CBS 118394</strain>
    </source>
</reference>
<protein>
    <submittedName>
        <fullName evidence="5">Cell wall glucanase</fullName>
    </submittedName>
</protein>
<keyword evidence="6" id="KW-1185">Reference proteome</keyword>
<evidence type="ECO:0000256" key="4">
    <source>
        <dbReference type="SAM" id="SignalP"/>
    </source>
</evidence>
<evidence type="ECO:0000256" key="2">
    <source>
        <dbReference type="ARBA" id="ARBA00008773"/>
    </source>
</evidence>
<dbReference type="GO" id="GO:0009277">
    <property type="term" value="C:fungal-type cell wall"/>
    <property type="evidence" value="ECO:0007669"/>
    <property type="project" value="TreeGrafter"/>
</dbReference>
<dbReference type="AlphaFoldDB" id="A0AAE0IAS1"/>
<dbReference type="GO" id="GO:0071555">
    <property type="term" value="P:cell wall organization"/>
    <property type="evidence" value="ECO:0007669"/>
    <property type="project" value="TreeGrafter"/>
</dbReference>
<dbReference type="PANTHER" id="PTHR16631:SF14">
    <property type="entry name" value="FAMILY 17 GLUCOSIDASE SCW10-RELATED"/>
    <property type="match status" value="1"/>
</dbReference>
<proteinExistence type="inferred from homology"/>
<comment type="similarity">
    <text evidence="2">Belongs to the glycosyl hydrolase 17 family.</text>
</comment>
<sequence>MRSTKSLSAVALALWPLSLAGLGAAQPVQDSRPDWIHRLPMRPANGPETAATAASFTTPHLYSSTIIDNAATSGSQVPRIIVYIDENGKPLGTTTEAVAVTTPSLGLVFAAGPSASPSSIVATELPIASAGHEDGTGKSGTADIGGNGTAVTFTGVTYSPYNSDGTCKTAAQVFADIQQLEGGYSMIRIYGTDCDQIANVMTAADAIGASVFLGIFDIDDLEAQIAALVDAVLNHGGWSLVDTVSVGNELVNNGQATPDQVMDAVTAARAVLRVKGYAGPVVTVDTFIAVQQHPVLCDASDYCAMNVHAFFDPNTSADQAGNFVLRQVANVREVLADRTQRVVVTEAGWPTQGNANDKAVPGKQNQLTATKSIVSEFGGQEGLGNLILFTAFNDPWKKAEPGTFYAEQFWGMHS</sequence>
<dbReference type="GO" id="GO:0005576">
    <property type="term" value="C:extracellular region"/>
    <property type="evidence" value="ECO:0007669"/>
    <property type="project" value="TreeGrafter"/>
</dbReference>
<dbReference type="SUPFAM" id="SSF51445">
    <property type="entry name" value="(Trans)glycosidases"/>
    <property type="match status" value="1"/>
</dbReference>
<comment type="caution">
    <text evidence="5">The sequence shown here is derived from an EMBL/GenBank/DDBJ whole genome shotgun (WGS) entry which is preliminary data.</text>
</comment>
<accession>A0AAE0IAS1</accession>
<keyword evidence="3" id="KW-0378">Hydrolase</keyword>
<feature type="chain" id="PRO_5042004182" evidence="4">
    <location>
        <begin position="26"/>
        <end position="414"/>
    </location>
</feature>
<feature type="signal peptide" evidence="4">
    <location>
        <begin position="1"/>
        <end position="25"/>
    </location>
</feature>
<organism evidence="5 6">
    <name type="scientific">Apodospora peruviana</name>
    <dbReference type="NCBI Taxonomy" id="516989"/>
    <lineage>
        <taxon>Eukaryota</taxon>
        <taxon>Fungi</taxon>
        <taxon>Dikarya</taxon>
        <taxon>Ascomycota</taxon>
        <taxon>Pezizomycotina</taxon>
        <taxon>Sordariomycetes</taxon>
        <taxon>Sordariomycetidae</taxon>
        <taxon>Sordariales</taxon>
        <taxon>Lasiosphaeriaceae</taxon>
        <taxon>Apodospora</taxon>
    </lineage>
</organism>
<evidence type="ECO:0000313" key="5">
    <source>
        <dbReference type="EMBL" id="KAK3321669.1"/>
    </source>
</evidence>
<evidence type="ECO:0000256" key="3">
    <source>
        <dbReference type="ARBA" id="ARBA00022801"/>
    </source>
</evidence>
<dbReference type="Proteomes" id="UP001283341">
    <property type="component" value="Unassembled WGS sequence"/>
</dbReference>
<comment type="subcellular location">
    <subcellularLocation>
        <location evidence="1">Cell envelope</location>
    </subcellularLocation>
</comment>
<dbReference type="GO" id="GO:0042973">
    <property type="term" value="F:glucan endo-1,3-beta-D-glucosidase activity"/>
    <property type="evidence" value="ECO:0007669"/>
    <property type="project" value="TreeGrafter"/>
</dbReference>
<evidence type="ECO:0000256" key="1">
    <source>
        <dbReference type="ARBA" id="ARBA00004196"/>
    </source>
</evidence>
<gene>
    <name evidence="5" type="ORF">B0H66DRAFT_638225</name>
</gene>
<name>A0AAE0IAS1_9PEZI</name>
<evidence type="ECO:0000313" key="6">
    <source>
        <dbReference type="Proteomes" id="UP001283341"/>
    </source>
</evidence>